<comment type="caution">
    <text evidence="1">The sequence shown here is derived from an EMBL/GenBank/DDBJ whole genome shotgun (WGS) entry which is preliminary data.</text>
</comment>
<dbReference type="Proteomes" id="UP001597319">
    <property type="component" value="Unassembled WGS sequence"/>
</dbReference>
<accession>A0ABW5LH84</accession>
<proteinExistence type="predicted"/>
<name>A0ABW5LH84_9FLAO</name>
<protein>
    <submittedName>
        <fullName evidence="1">Uncharacterized protein</fullName>
    </submittedName>
</protein>
<dbReference type="EMBL" id="JBHULE010000019">
    <property type="protein sequence ID" value="MFD2564213.1"/>
    <property type="molecule type" value="Genomic_DNA"/>
</dbReference>
<reference evidence="2" key="1">
    <citation type="journal article" date="2019" name="Int. J. Syst. Evol. Microbiol.">
        <title>The Global Catalogue of Microorganisms (GCM) 10K type strain sequencing project: providing services to taxonomists for standard genome sequencing and annotation.</title>
        <authorList>
            <consortium name="The Broad Institute Genomics Platform"/>
            <consortium name="The Broad Institute Genome Sequencing Center for Infectious Disease"/>
            <person name="Wu L."/>
            <person name="Ma J."/>
        </authorList>
    </citation>
    <scope>NUCLEOTIDE SEQUENCE [LARGE SCALE GENOMIC DNA]</scope>
    <source>
        <strain evidence="2">KCTC 52274</strain>
    </source>
</reference>
<evidence type="ECO:0000313" key="1">
    <source>
        <dbReference type="EMBL" id="MFD2564213.1"/>
    </source>
</evidence>
<dbReference type="RefSeq" id="WP_378294056.1">
    <property type="nucleotide sequence ID" value="NZ_JBHULE010000019.1"/>
</dbReference>
<sequence>MNLKLFTALLFLAISDFGLSQTTVKMTNEYGFKNIDLQGLIDFENIFLEKLIFEGENIEGMSYVIEVVEYKNGKELTRNILFDGTELDYFKVASEKEMLSFYFKLSDRKLKIQMRGKNFGSKKLYFDLDDNAEKYALKDFFGSNPELNMPIKGKNAVLALITPNMHENGSASYCEVAQSNIRPEKLGSHFNIPHYFIITVDFK</sequence>
<organism evidence="1 2">
    <name type="scientific">Aquimarina rubra</name>
    <dbReference type="NCBI Taxonomy" id="1920033"/>
    <lineage>
        <taxon>Bacteria</taxon>
        <taxon>Pseudomonadati</taxon>
        <taxon>Bacteroidota</taxon>
        <taxon>Flavobacteriia</taxon>
        <taxon>Flavobacteriales</taxon>
        <taxon>Flavobacteriaceae</taxon>
        <taxon>Aquimarina</taxon>
    </lineage>
</organism>
<gene>
    <name evidence="1" type="ORF">ACFSR1_16150</name>
</gene>
<keyword evidence="2" id="KW-1185">Reference proteome</keyword>
<evidence type="ECO:0000313" key="2">
    <source>
        <dbReference type="Proteomes" id="UP001597319"/>
    </source>
</evidence>